<dbReference type="Pfam" id="PF05954">
    <property type="entry name" value="Phage_GPD"/>
    <property type="match status" value="1"/>
</dbReference>
<dbReference type="Gene3D" id="2.40.50.230">
    <property type="entry name" value="Gp5 N-terminal domain"/>
    <property type="match status" value="1"/>
</dbReference>
<dbReference type="Proteomes" id="UP000442695">
    <property type="component" value="Unassembled WGS sequence"/>
</dbReference>
<reference evidence="4 5" key="1">
    <citation type="submission" date="2019-12" db="EMBL/GenBank/DDBJ databases">
        <authorList>
            <person name="Woiski C."/>
        </authorList>
    </citation>
    <scope>NUCLEOTIDE SEQUENCE [LARGE SCALE GENOMIC DNA]</scope>
    <source>
        <strain evidence="4 5">BOE100</strain>
    </source>
</reference>
<dbReference type="Gene3D" id="3.55.50.10">
    <property type="entry name" value="Baseplate protein-like domains"/>
    <property type="match status" value="1"/>
</dbReference>
<accession>A0A7V8J0I7</accession>
<gene>
    <name evidence="4" type="primary">tssI</name>
    <name evidence="4" type="ORF">GN299_32790</name>
</gene>
<dbReference type="SUPFAM" id="SSF69279">
    <property type="entry name" value="Phage tail proteins"/>
    <property type="match status" value="2"/>
</dbReference>
<comment type="similarity">
    <text evidence="1">Belongs to the VgrG protein family.</text>
</comment>
<organism evidence="4 5">
    <name type="scientific">Pseudomonas putida</name>
    <name type="common">Arthrobacter siderocapsulatus</name>
    <dbReference type="NCBI Taxonomy" id="303"/>
    <lineage>
        <taxon>Bacteria</taxon>
        <taxon>Pseudomonadati</taxon>
        <taxon>Pseudomonadota</taxon>
        <taxon>Gammaproteobacteria</taxon>
        <taxon>Pseudomonadales</taxon>
        <taxon>Pseudomonadaceae</taxon>
        <taxon>Pseudomonas</taxon>
    </lineage>
</organism>
<dbReference type="InterPro" id="IPR050708">
    <property type="entry name" value="T6SS_VgrG/RHS"/>
</dbReference>
<dbReference type="InterPro" id="IPR037026">
    <property type="entry name" value="Vgr_OB-fold_dom_sf"/>
</dbReference>
<evidence type="ECO:0000256" key="1">
    <source>
        <dbReference type="ARBA" id="ARBA00005558"/>
    </source>
</evidence>
<dbReference type="InterPro" id="IPR006531">
    <property type="entry name" value="Gp5/Vgr_OB"/>
</dbReference>
<dbReference type="AlphaFoldDB" id="A0A7V8J0I7"/>
<dbReference type="NCBIfam" id="TIGR01646">
    <property type="entry name" value="vgr_GE"/>
    <property type="match status" value="1"/>
</dbReference>
<dbReference type="NCBIfam" id="TIGR03361">
    <property type="entry name" value="VI_Rhs_Vgr"/>
    <property type="match status" value="1"/>
</dbReference>
<proteinExistence type="inferred from homology"/>
<feature type="domain" description="Gp5/Type VI secretion system Vgr C-terminal trimerisation" evidence="3">
    <location>
        <begin position="490"/>
        <end position="576"/>
    </location>
</feature>
<dbReference type="Pfam" id="PF04717">
    <property type="entry name" value="Phage_base_V"/>
    <property type="match status" value="1"/>
</dbReference>
<dbReference type="Pfam" id="PF22178">
    <property type="entry name" value="Gp5_trimer_C"/>
    <property type="match status" value="1"/>
</dbReference>
<dbReference type="RefSeq" id="WP_156860065.1">
    <property type="nucleotide sequence ID" value="NZ_JAVDLU010000074.1"/>
</dbReference>
<dbReference type="EMBL" id="WOWR01000104">
    <property type="protein sequence ID" value="KAF0250653.1"/>
    <property type="molecule type" value="Genomic_DNA"/>
</dbReference>
<comment type="caution">
    <text evidence="4">The sequence shown here is derived from an EMBL/GenBank/DDBJ whole genome shotgun (WGS) entry which is preliminary data.</text>
</comment>
<dbReference type="Gene3D" id="2.30.110.50">
    <property type="match status" value="1"/>
</dbReference>
<dbReference type="PANTHER" id="PTHR32305:SF11">
    <property type="entry name" value="TYPE VI SECRETION SYSTEM SPIKE PROTEIN VGRG3"/>
    <property type="match status" value="1"/>
</dbReference>
<name>A0A7V8J0I7_PSEPU</name>
<evidence type="ECO:0000313" key="5">
    <source>
        <dbReference type="Proteomes" id="UP000442695"/>
    </source>
</evidence>
<evidence type="ECO:0000259" key="2">
    <source>
        <dbReference type="Pfam" id="PF04717"/>
    </source>
</evidence>
<dbReference type="InterPro" id="IPR017847">
    <property type="entry name" value="T6SS_RhsGE_Vgr_subset"/>
</dbReference>
<dbReference type="InterPro" id="IPR054030">
    <property type="entry name" value="Gp5_Vgr_C"/>
</dbReference>
<protein>
    <submittedName>
        <fullName evidence="4">Type VI secretion system tip protein VgrG</fullName>
    </submittedName>
</protein>
<feature type="domain" description="Gp5/Type VI secretion system Vgr protein OB-fold" evidence="2">
    <location>
        <begin position="406"/>
        <end position="473"/>
    </location>
</feature>
<sequence>MPSQSDLRFTFQPLAGRSEFEVVSFELDEAISMPFQLKLELVSFEDDVDFGQLLDKPVLFTIWRGERPLRYVHGLVSTFSQGETGLHRTRYRALVEPVLARAGLRSNWRIFQQKTVPQILEIMLKRQGITGYELRSIDKHEVREFCVQAGETDLDFIARLAAEEGFVYRFEHTPKLHKLLITDRLLGLGQISQGAIKGDDEDEVFFDDDTDPNQVLYHANSGGNQARPCLRRLRYSEQVRTARQVQRDYTFTHPAYRQEQRADGSDLKHQSTTYERFDYPGRYKRGAVGAPFTATRITAWRHDARMAEVEGDDVRLQPGLSFTLIEHPREDLNRHWRVTRVHHEGTQFTSLQEEAAGARQGTRYTQAAVLVPGRTEWRPAPLPKPRIDGPQMATVVGPKGEEIYCDQWGRVKVSFPWDRESQDNEFSSCWVRVSQGWAGGSWGSMAIPRIGQDVIIQYVDADPDQPMITGRTYCGNQLPPYDLPKHKTRMTIKSQTHKGDGFNELRFEDELGKEEVFIHAQRDQVNVVGNDETTTIGRNRVEQVGQDEQLTIGNNFRQDTARDHTQVIGQNSRVDIKHDLNEQVGNNRSESTGANQRVVIGNNSELVIKGVQSISVGQGVQTHTTVYQLLASERIEFRSPGGSIVLDAQGITINGLTLDLQGQTKAVAKGDGNSQSLEFTADGSNKCEVKA</sequence>
<dbReference type="PANTHER" id="PTHR32305">
    <property type="match status" value="1"/>
</dbReference>
<dbReference type="Gene3D" id="4.10.220.110">
    <property type="match status" value="1"/>
</dbReference>
<dbReference type="SUPFAM" id="SSF69255">
    <property type="entry name" value="gp5 N-terminal domain-like"/>
    <property type="match status" value="1"/>
</dbReference>
<dbReference type="InterPro" id="IPR006533">
    <property type="entry name" value="T6SS_Vgr_RhsGE"/>
</dbReference>
<evidence type="ECO:0000259" key="3">
    <source>
        <dbReference type="Pfam" id="PF22178"/>
    </source>
</evidence>
<dbReference type="SUPFAM" id="SSF69349">
    <property type="entry name" value="Phage fibre proteins"/>
    <property type="match status" value="1"/>
</dbReference>
<evidence type="ECO:0000313" key="4">
    <source>
        <dbReference type="EMBL" id="KAF0250653.1"/>
    </source>
</evidence>